<name>A0A1Z5K713_FISSO</name>
<proteinExistence type="predicted"/>
<evidence type="ECO:0000313" key="2">
    <source>
        <dbReference type="EMBL" id="GAX21891.1"/>
    </source>
</evidence>
<feature type="signal peptide" evidence="1">
    <location>
        <begin position="1"/>
        <end position="19"/>
    </location>
</feature>
<dbReference type="InParanoid" id="A0A1Z5K713"/>
<dbReference type="Proteomes" id="UP000198406">
    <property type="component" value="Unassembled WGS sequence"/>
</dbReference>
<keyword evidence="1" id="KW-0732">Signal</keyword>
<reference evidence="2 3" key="1">
    <citation type="journal article" date="2015" name="Plant Cell">
        <title>Oil accumulation by the oleaginous diatom Fistulifera solaris as revealed by the genome and transcriptome.</title>
        <authorList>
            <person name="Tanaka T."/>
            <person name="Maeda Y."/>
            <person name="Veluchamy A."/>
            <person name="Tanaka M."/>
            <person name="Abida H."/>
            <person name="Marechal E."/>
            <person name="Bowler C."/>
            <person name="Muto M."/>
            <person name="Sunaga Y."/>
            <person name="Tanaka M."/>
            <person name="Yoshino T."/>
            <person name="Taniguchi T."/>
            <person name="Fukuda Y."/>
            <person name="Nemoto M."/>
            <person name="Matsumoto M."/>
            <person name="Wong P.S."/>
            <person name="Aburatani S."/>
            <person name="Fujibuchi W."/>
        </authorList>
    </citation>
    <scope>NUCLEOTIDE SEQUENCE [LARGE SCALE GENOMIC DNA]</scope>
    <source>
        <strain evidence="2 3">JPCC DA0580</strain>
    </source>
</reference>
<sequence length="156" mass="17827">MTLIFFITLLFLTLHRTSGFVSTAPRNRHAFGFSAVTRHEEGRPVPVVMHIQELLGRHRWQQLQLDHHSHLIVGLENANPEFGRNVLSQLFDSSATPGMSESQLDRALRSLGYVWLRQQQLNKVFPHAKTVKARDLKRLLVGNPHRLRNALLNLAA</sequence>
<gene>
    <name evidence="2" type="ORF">FisN_30Hh093</name>
</gene>
<comment type="caution">
    <text evidence="2">The sequence shown here is derived from an EMBL/GenBank/DDBJ whole genome shotgun (WGS) entry which is preliminary data.</text>
</comment>
<evidence type="ECO:0000313" key="3">
    <source>
        <dbReference type="Proteomes" id="UP000198406"/>
    </source>
</evidence>
<organism evidence="2 3">
    <name type="scientific">Fistulifera solaris</name>
    <name type="common">Oleaginous diatom</name>
    <dbReference type="NCBI Taxonomy" id="1519565"/>
    <lineage>
        <taxon>Eukaryota</taxon>
        <taxon>Sar</taxon>
        <taxon>Stramenopiles</taxon>
        <taxon>Ochrophyta</taxon>
        <taxon>Bacillariophyta</taxon>
        <taxon>Bacillariophyceae</taxon>
        <taxon>Bacillariophycidae</taxon>
        <taxon>Naviculales</taxon>
        <taxon>Naviculaceae</taxon>
        <taxon>Fistulifera</taxon>
    </lineage>
</organism>
<dbReference type="AlphaFoldDB" id="A0A1Z5K713"/>
<accession>A0A1Z5K713</accession>
<dbReference type="EMBL" id="BDSP01000173">
    <property type="protein sequence ID" value="GAX21891.1"/>
    <property type="molecule type" value="Genomic_DNA"/>
</dbReference>
<feature type="chain" id="PRO_5012238752" evidence="1">
    <location>
        <begin position="20"/>
        <end position="156"/>
    </location>
</feature>
<keyword evidence="3" id="KW-1185">Reference proteome</keyword>
<protein>
    <submittedName>
        <fullName evidence="2">Uncharacterized protein</fullName>
    </submittedName>
</protein>
<evidence type="ECO:0000256" key="1">
    <source>
        <dbReference type="SAM" id="SignalP"/>
    </source>
</evidence>